<evidence type="ECO:0000256" key="1">
    <source>
        <dbReference type="ARBA" id="ARBA00009497"/>
    </source>
</evidence>
<accession>W9G8E8</accession>
<dbReference type="OrthoDB" id="9797687at2"/>
<dbReference type="InterPro" id="IPR012347">
    <property type="entry name" value="Ferritin-like"/>
</dbReference>
<dbReference type="PIRSF" id="PIRSF005900">
    <property type="entry name" value="Dps"/>
    <property type="match status" value="1"/>
</dbReference>
<sequence length="168" mass="17641">MTAGLTRPRHATRRLESDRARAAASGGLQANLQAALVDLIELELQAKHAHWNVVGADFKAVHELLDTVVDTARSGGDTIAERMRALQAVPDGRSTTVASATHLPPMTAGPAQAGETARTVAGRIATAVGTLRAIRDAVDAEDPSTTDLLHGLVIDLEKDLWMLAAAAQ</sequence>
<comment type="similarity">
    <text evidence="1 2">Belongs to the Dps family.</text>
</comment>
<evidence type="ECO:0000313" key="5">
    <source>
        <dbReference type="Proteomes" id="UP000019489"/>
    </source>
</evidence>
<dbReference type="EMBL" id="AWSA01000011">
    <property type="protein sequence ID" value="EWT02330.1"/>
    <property type="molecule type" value="Genomic_DNA"/>
</dbReference>
<dbReference type="Gene3D" id="1.20.1260.10">
    <property type="match status" value="1"/>
</dbReference>
<feature type="domain" description="Ferritin/DPS" evidence="3">
    <location>
        <begin position="30"/>
        <end position="165"/>
    </location>
</feature>
<dbReference type="InterPro" id="IPR002177">
    <property type="entry name" value="DPS_DNA-bd"/>
</dbReference>
<dbReference type="InterPro" id="IPR008331">
    <property type="entry name" value="Ferritin_DPS_dom"/>
</dbReference>
<dbReference type="InterPro" id="IPR023188">
    <property type="entry name" value="DPS_DNA-bd_CS"/>
</dbReference>
<comment type="caution">
    <text evidence="4">The sequence shown here is derived from an EMBL/GenBank/DDBJ whole genome shotgun (WGS) entry which is preliminary data.</text>
</comment>
<dbReference type="GO" id="GO:0016722">
    <property type="term" value="F:oxidoreductase activity, acting on metal ions"/>
    <property type="evidence" value="ECO:0007669"/>
    <property type="project" value="InterPro"/>
</dbReference>
<keyword evidence="5" id="KW-1185">Reference proteome</keyword>
<dbReference type="RefSeq" id="WP_034803245.1">
    <property type="nucleotide sequence ID" value="NZ_AWSA01000011.1"/>
</dbReference>
<dbReference type="STRING" id="1386089.N865_05995"/>
<dbReference type="PROSITE" id="PS00818">
    <property type="entry name" value="DPS_1"/>
    <property type="match status" value="1"/>
</dbReference>
<dbReference type="GO" id="GO:0008199">
    <property type="term" value="F:ferric iron binding"/>
    <property type="evidence" value="ECO:0007669"/>
    <property type="project" value="InterPro"/>
</dbReference>
<dbReference type="PANTHER" id="PTHR42932:SF2">
    <property type="entry name" value="DNA PROTECTION DURING STARVATION PROTEIN 1"/>
    <property type="match status" value="1"/>
</dbReference>
<dbReference type="Pfam" id="PF00210">
    <property type="entry name" value="Ferritin"/>
    <property type="match status" value="1"/>
</dbReference>
<dbReference type="PRINTS" id="PR01346">
    <property type="entry name" value="HELNAPAPROT"/>
</dbReference>
<proteinExistence type="inferred from homology"/>
<protein>
    <submittedName>
        <fullName evidence="4">Ferritin</fullName>
    </submittedName>
</protein>
<dbReference type="eggNOG" id="COG0783">
    <property type="taxonomic scope" value="Bacteria"/>
</dbReference>
<reference evidence="4 5" key="1">
    <citation type="submission" date="2013-08" db="EMBL/GenBank/DDBJ databases">
        <title>Intrasporangium oryzae NRRL B-24470.</title>
        <authorList>
            <person name="Liu H."/>
            <person name="Wang G."/>
        </authorList>
    </citation>
    <scope>NUCLEOTIDE SEQUENCE [LARGE SCALE GENOMIC DNA]</scope>
    <source>
        <strain evidence="4 5">NRRL B-24470</strain>
    </source>
</reference>
<organism evidence="4 5">
    <name type="scientific">Intrasporangium oryzae NRRL B-24470</name>
    <dbReference type="NCBI Taxonomy" id="1386089"/>
    <lineage>
        <taxon>Bacteria</taxon>
        <taxon>Bacillati</taxon>
        <taxon>Actinomycetota</taxon>
        <taxon>Actinomycetes</taxon>
        <taxon>Micrococcales</taxon>
        <taxon>Intrasporangiaceae</taxon>
        <taxon>Intrasporangium</taxon>
    </lineage>
</organism>
<gene>
    <name evidence="4" type="ORF">N865_05995</name>
</gene>
<dbReference type="AlphaFoldDB" id="W9G8E8"/>
<dbReference type="Proteomes" id="UP000019489">
    <property type="component" value="Unassembled WGS sequence"/>
</dbReference>
<dbReference type="InterPro" id="IPR009078">
    <property type="entry name" value="Ferritin-like_SF"/>
</dbReference>
<name>W9G8E8_9MICO</name>
<evidence type="ECO:0000256" key="2">
    <source>
        <dbReference type="RuleBase" id="RU003875"/>
    </source>
</evidence>
<dbReference type="SUPFAM" id="SSF47240">
    <property type="entry name" value="Ferritin-like"/>
    <property type="match status" value="1"/>
</dbReference>
<dbReference type="CDD" id="cd01043">
    <property type="entry name" value="DPS"/>
    <property type="match status" value="1"/>
</dbReference>
<evidence type="ECO:0000259" key="3">
    <source>
        <dbReference type="Pfam" id="PF00210"/>
    </source>
</evidence>
<evidence type="ECO:0000313" key="4">
    <source>
        <dbReference type="EMBL" id="EWT02330.1"/>
    </source>
</evidence>
<dbReference type="PANTHER" id="PTHR42932">
    <property type="entry name" value="GENERAL STRESS PROTEIN 20U"/>
    <property type="match status" value="1"/>
</dbReference>
<dbReference type="PATRIC" id="fig|1386089.3.peg.1324"/>